<feature type="repeat" description="RCC1" evidence="3">
    <location>
        <begin position="566"/>
        <end position="620"/>
    </location>
</feature>
<dbReference type="AlphaFoldDB" id="A0AAU9R4P9"/>
<feature type="domain" description="RRM" evidence="5">
    <location>
        <begin position="47"/>
        <end position="122"/>
    </location>
</feature>
<feature type="region of interest" description="Disordered" evidence="4">
    <location>
        <begin position="1"/>
        <end position="41"/>
    </location>
</feature>
<reference evidence="6 7" key="1">
    <citation type="submission" date="2022-03" db="EMBL/GenBank/DDBJ databases">
        <authorList>
            <person name="Nunn A."/>
            <person name="Chopra R."/>
            <person name="Nunn A."/>
            <person name="Contreras Garrido A."/>
        </authorList>
    </citation>
    <scope>NUCLEOTIDE SEQUENCE [LARGE SCALE GENOMIC DNA]</scope>
</reference>
<keyword evidence="2" id="KW-0694">RNA-binding</keyword>
<sequence>MSRKRDKPYPYRHTPARISKRRRPWAPPSSEFDEIIDKPTIKPPPPPSLVVIGLPANCSVLELKSRFEIYGSISRIRIDKDGFGSVSYRTTESAEAAIAGSHEPSFGISIDSKKLQVVWATDPLVKWREGVTTVGEGKDKTLPSLSSSSSRLLRPVLPLRKHGRSSRLASAIVNPRSSNADGDGNSSLKSINLVIISIKVSQIISPVESRLHVRVDFVGSSITYIVLNQQDKQVKVNVSFTLDNSATRRRIMEVADEEEEQIWSWGAGTDGQLGTAKLQDEHLPQLLSLTSLPSISMLACGGAHVIALTSVGKVLTWGRGNSGQLGHGDILNTSLPKPVSFFDDYVITQASAGWSHSGFVSDSGCLFTCGNGSFGQLGHGDNMSQTSPAKVSYFVDKRVKMVACGMRHSLVLLAGNQVCGFGSGKRGQLGVSSDRTKSVNLPCIVSGLGEVGVVRISANGDHSAAISAKGELFSWGRGFCGGPDVQTPQCLPSSLSFREVTLGWNHALLLTVDGEVFKLGNTLDEQSEKQVDSSEALLENVPDFDGVKVLQIAAGAEHSAAVTESGEVKTWGWGEHGQLGLGNTDDQTNPQPVSLGSIDLGTKEINVYCGSGFTYVVRRKQQLSSSPTSS</sequence>
<evidence type="ECO:0000256" key="3">
    <source>
        <dbReference type="PROSITE-ProRule" id="PRU00235"/>
    </source>
</evidence>
<dbReference type="InterPro" id="IPR000408">
    <property type="entry name" value="Reg_chr_condens"/>
</dbReference>
<dbReference type="SMART" id="SM00360">
    <property type="entry name" value="RRM"/>
    <property type="match status" value="1"/>
</dbReference>
<name>A0AAU9R4P9_THLAR</name>
<feature type="repeat" description="RCC1" evidence="3">
    <location>
        <begin position="364"/>
        <end position="415"/>
    </location>
</feature>
<dbReference type="CDD" id="cd00590">
    <property type="entry name" value="RRM_SF"/>
    <property type="match status" value="1"/>
</dbReference>
<dbReference type="SUPFAM" id="SSF50985">
    <property type="entry name" value="RCC1/BLIP-II"/>
    <property type="match status" value="1"/>
</dbReference>
<dbReference type="Gene3D" id="3.30.70.330">
    <property type="match status" value="1"/>
</dbReference>
<evidence type="ECO:0000256" key="1">
    <source>
        <dbReference type="ARBA" id="ARBA00022737"/>
    </source>
</evidence>
<accession>A0AAU9R4P9</accession>
<gene>
    <name evidence="6" type="ORF">TAV2_LOCUS3531</name>
</gene>
<dbReference type="Pfam" id="PF25390">
    <property type="entry name" value="WD40_RLD"/>
    <property type="match status" value="1"/>
</dbReference>
<evidence type="ECO:0000256" key="4">
    <source>
        <dbReference type="SAM" id="MobiDB-lite"/>
    </source>
</evidence>
<feature type="repeat" description="RCC1" evidence="3">
    <location>
        <begin position="260"/>
        <end position="311"/>
    </location>
</feature>
<dbReference type="InterPro" id="IPR058923">
    <property type="entry name" value="RCC1-like_dom"/>
</dbReference>
<dbReference type="EMBL" id="OU466857">
    <property type="protein sequence ID" value="CAH2033811.1"/>
    <property type="molecule type" value="Genomic_DNA"/>
</dbReference>
<protein>
    <recommendedName>
        <fullName evidence="5">RRM domain-containing protein</fullName>
    </recommendedName>
</protein>
<dbReference type="InterPro" id="IPR035979">
    <property type="entry name" value="RBD_domain_sf"/>
</dbReference>
<evidence type="ECO:0000313" key="6">
    <source>
        <dbReference type="EMBL" id="CAH2033811.1"/>
    </source>
</evidence>
<feature type="non-terminal residue" evidence="6">
    <location>
        <position position="1"/>
    </location>
</feature>
<dbReference type="Proteomes" id="UP000836841">
    <property type="component" value="Chromosome 1"/>
</dbReference>
<dbReference type="PROSITE" id="PS50012">
    <property type="entry name" value="RCC1_3"/>
    <property type="match status" value="6"/>
</dbReference>
<organism evidence="6 7">
    <name type="scientific">Thlaspi arvense</name>
    <name type="common">Field penny-cress</name>
    <dbReference type="NCBI Taxonomy" id="13288"/>
    <lineage>
        <taxon>Eukaryota</taxon>
        <taxon>Viridiplantae</taxon>
        <taxon>Streptophyta</taxon>
        <taxon>Embryophyta</taxon>
        <taxon>Tracheophyta</taxon>
        <taxon>Spermatophyta</taxon>
        <taxon>Magnoliopsida</taxon>
        <taxon>eudicotyledons</taxon>
        <taxon>Gunneridae</taxon>
        <taxon>Pentapetalae</taxon>
        <taxon>rosids</taxon>
        <taxon>malvids</taxon>
        <taxon>Brassicales</taxon>
        <taxon>Brassicaceae</taxon>
        <taxon>Thlaspideae</taxon>
        <taxon>Thlaspi</taxon>
    </lineage>
</organism>
<dbReference type="PROSITE" id="PS00626">
    <property type="entry name" value="RCC1_2"/>
    <property type="match status" value="2"/>
</dbReference>
<dbReference type="PANTHER" id="PTHR22870">
    <property type="entry name" value="REGULATOR OF CHROMOSOME CONDENSATION"/>
    <property type="match status" value="1"/>
</dbReference>
<feature type="repeat" description="RCC1" evidence="3">
    <location>
        <begin position="416"/>
        <end position="469"/>
    </location>
</feature>
<dbReference type="PROSITE" id="PS50102">
    <property type="entry name" value="RRM"/>
    <property type="match status" value="1"/>
</dbReference>
<dbReference type="InterPro" id="IPR012677">
    <property type="entry name" value="Nucleotide-bd_a/b_plait_sf"/>
</dbReference>
<feature type="repeat" description="RCC1" evidence="3">
    <location>
        <begin position="312"/>
        <end position="363"/>
    </location>
</feature>
<feature type="compositionally biased region" description="Basic residues" evidence="4">
    <location>
        <begin position="14"/>
        <end position="24"/>
    </location>
</feature>
<dbReference type="InterPro" id="IPR051210">
    <property type="entry name" value="Ub_ligase/GEF_domain"/>
</dbReference>
<keyword evidence="1" id="KW-0677">Repeat</keyword>
<dbReference type="SUPFAM" id="SSF54928">
    <property type="entry name" value="RNA-binding domain, RBD"/>
    <property type="match status" value="1"/>
</dbReference>
<dbReference type="Gene3D" id="2.130.10.30">
    <property type="entry name" value="Regulator of chromosome condensation 1/beta-lactamase-inhibitor protein II"/>
    <property type="match status" value="2"/>
</dbReference>
<proteinExistence type="predicted"/>
<dbReference type="PRINTS" id="PR00633">
    <property type="entry name" value="RCCNDNSATION"/>
</dbReference>
<dbReference type="InterPro" id="IPR009091">
    <property type="entry name" value="RCC1/BLIP-II"/>
</dbReference>
<evidence type="ECO:0000256" key="2">
    <source>
        <dbReference type="PROSITE-ProRule" id="PRU00176"/>
    </source>
</evidence>
<feature type="repeat" description="RCC1" evidence="3">
    <location>
        <begin position="470"/>
        <end position="513"/>
    </location>
</feature>
<dbReference type="InterPro" id="IPR000504">
    <property type="entry name" value="RRM_dom"/>
</dbReference>
<dbReference type="Pfam" id="PF00076">
    <property type="entry name" value="RRM_1"/>
    <property type="match status" value="1"/>
</dbReference>
<evidence type="ECO:0000259" key="5">
    <source>
        <dbReference type="PROSITE" id="PS50102"/>
    </source>
</evidence>
<dbReference type="PANTHER" id="PTHR22870:SF466">
    <property type="entry name" value="ANKYRIN REPEAT-CONTAINING PROTEIN"/>
    <property type="match status" value="1"/>
</dbReference>
<keyword evidence="7" id="KW-1185">Reference proteome</keyword>
<evidence type="ECO:0000313" key="7">
    <source>
        <dbReference type="Proteomes" id="UP000836841"/>
    </source>
</evidence>
<dbReference type="GO" id="GO:0003723">
    <property type="term" value="F:RNA binding"/>
    <property type="evidence" value="ECO:0007669"/>
    <property type="project" value="UniProtKB-UniRule"/>
</dbReference>